<feature type="binding site" evidence="8">
    <location>
        <position position="31"/>
    </location>
    <ligand>
        <name>phosphate</name>
        <dbReference type="ChEBI" id="CHEBI:43474"/>
    </ligand>
</feature>
<dbReference type="NCBIfam" id="TIGR01700">
    <property type="entry name" value="PNPH"/>
    <property type="match status" value="1"/>
</dbReference>
<dbReference type="GO" id="GO:0004731">
    <property type="term" value="F:purine-nucleoside phosphorylase activity"/>
    <property type="evidence" value="ECO:0007669"/>
    <property type="project" value="UniProtKB-EC"/>
</dbReference>
<dbReference type="InterPro" id="IPR011270">
    <property type="entry name" value="Pur_Nuc_Pase_Ino/Guo-sp"/>
</dbReference>
<evidence type="ECO:0000256" key="2">
    <source>
        <dbReference type="ARBA" id="ARBA00005058"/>
    </source>
</evidence>
<comment type="pathway">
    <text evidence="2 7">Purine metabolism; purine nucleoside salvage.</text>
</comment>
<keyword evidence="11" id="KW-1185">Reference proteome</keyword>
<dbReference type="NCBIfam" id="NF006054">
    <property type="entry name" value="PRK08202.1"/>
    <property type="match status" value="1"/>
</dbReference>
<keyword evidence="5 7" id="KW-0808">Transferase</keyword>
<dbReference type="InterPro" id="IPR035994">
    <property type="entry name" value="Nucleoside_phosphorylase_sf"/>
</dbReference>
<dbReference type="PANTHER" id="PTHR11904">
    <property type="entry name" value="METHYLTHIOADENOSINE/PURINE NUCLEOSIDE PHOSPHORYLASE"/>
    <property type="match status" value="1"/>
</dbReference>
<organism evidence="10 11">
    <name type="scientific">Mediterraneibacter hominis</name>
    <dbReference type="NCBI Taxonomy" id="2763054"/>
    <lineage>
        <taxon>Bacteria</taxon>
        <taxon>Bacillati</taxon>
        <taxon>Bacillota</taxon>
        <taxon>Clostridia</taxon>
        <taxon>Lachnospirales</taxon>
        <taxon>Lachnospiraceae</taxon>
        <taxon>Mediterraneibacter</taxon>
    </lineage>
</organism>
<evidence type="ECO:0000256" key="3">
    <source>
        <dbReference type="ARBA" id="ARBA00006751"/>
    </source>
</evidence>
<evidence type="ECO:0000313" key="11">
    <source>
        <dbReference type="Proteomes" id="UP000652477"/>
    </source>
</evidence>
<evidence type="ECO:0000256" key="5">
    <source>
        <dbReference type="ARBA" id="ARBA00022679"/>
    </source>
</evidence>
<evidence type="ECO:0000313" key="10">
    <source>
        <dbReference type="EMBL" id="MBC5687672.1"/>
    </source>
</evidence>
<dbReference type="EMBL" id="JACOPF010000001">
    <property type="protein sequence ID" value="MBC5687672.1"/>
    <property type="molecule type" value="Genomic_DNA"/>
</dbReference>
<dbReference type="Gene3D" id="3.40.50.1580">
    <property type="entry name" value="Nucleoside phosphorylase domain"/>
    <property type="match status" value="1"/>
</dbReference>
<gene>
    <name evidence="10" type="ORF">H8S37_01810</name>
</gene>
<evidence type="ECO:0000256" key="6">
    <source>
        <dbReference type="ARBA" id="ARBA00048556"/>
    </source>
</evidence>
<dbReference type="RefSeq" id="WP_186874345.1">
    <property type="nucleotide sequence ID" value="NZ_JACOPF010000001.1"/>
</dbReference>
<evidence type="ECO:0000256" key="7">
    <source>
        <dbReference type="PIRNR" id="PIRNR000477"/>
    </source>
</evidence>
<dbReference type="SUPFAM" id="SSF53167">
    <property type="entry name" value="Purine and uridine phosphorylases"/>
    <property type="match status" value="1"/>
</dbReference>
<protein>
    <recommendedName>
        <fullName evidence="7">Purine nucleoside phosphorylase</fullName>
        <ecNumber evidence="7">2.4.2.1</ecNumber>
    </recommendedName>
    <alternativeName>
        <fullName evidence="7">Inosine-guanosine phosphorylase</fullName>
    </alternativeName>
</protein>
<dbReference type="InterPro" id="IPR000845">
    <property type="entry name" value="Nucleoside_phosphorylase_d"/>
</dbReference>
<feature type="binding site" evidence="8">
    <location>
        <position position="194"/>
    </location>
    <ligand>
        <name>a purine D-ribonucleoside</name>
        <dbReference type="ChEBI" id="CHEBI:142355"/>
    </ligand>
</feature>
<feature type="binding site" evidence="8">
    <location>
        <begin position="82"/>
        <end position="84"/>
    </location>
    <ligand>
        <name>phosphate</name>
        <dbReference type="ChEBI" id="CHEBI:43474"/>
    </ligand>
</feature>
<name>A0A923LGE7_9FIRM</name>
<comment type="catalytic activity">
    <reaction evidence="6">
        <text>a purine 2'-deoxy-D-ribonucleoside + phosphate = a purine nucleobase + 2-deoxy-alpha-D-ribose 1-phosphate</text>
        <dbReference type="Rhea" id="RHEA:36431"/>
        <dbReference type="ChEBI" id="CHEBI:26386"/>
        <dbReference type="ChEBI" id="CHEBI:43474"/>
        <dbReference type="ChEBI" id="CHEBI:57259"/>
        <dbReference type="ChEBI" id="CHEBI:142361"/>
        <dbReference type="EC" id="2.4.2.1"/>
    </reaction>
</comment>
<feature type="binding site" evidence="8">
    <location>
        <position position="114"/>
    </location>
    <ligand>
        <name>phosphate</name>
        <dbReference type="ChEBI" id="CHEBI:43474"/>
    </ligand>
</feature>
<evidence type="ECO:0000256" key="4">
    <source>
        <dbReference type="ARBA" id="ARBA00022676"/>
    </source>
</evidence>
<dbReference type="AlphaFoldDB" id="A0A923LGE7"/>
<dbReference type="Pfam" id="PF01048">
    <property type="entry name" value="PNP_UDP_1"/>
    <property type="match status" value="1"/>
</dbReference>
<dbReference type="Proteomes" id="UP000652477">
    <property type="component" value="Unassembled WGS sequence"/>
</dbReference>
<dbReference type="GO" id="GO:0005737">
    <property type="term" value="C:cytoplasm"/>
    <property type="evidence" value="ECO:0007669"/>
    <property type="project" value="TreeGrafter"/>
</dbReference>
<dbReference type="GO" id="GO:0009116">
    <property type="term" value="P:nucleoside metabolic process"/>
    <property type="evidence" value="ECO:0007669"/>
    <property type="project" value="InterPro"/>
</dbReference>
<comment type="caution">
    <text evidence="10">The sequence shown here is derived from an EMBL/GenBank/DDBJ whole genome shotgun (WGS) entry which is preliminary data.</text>
</comment>
<accession>A0A923LGE7</accession>
<dbReference type="EC" id="2.4.2.1" evidence="7"/>
<feature type="binding site" evidence="8">
    <location>
        <position position="62"/>
    </location>
    <ligand>
        <name>phosphate</name>
        <dbReference type="ChEBI" id="CHEBI:43474"/>
    </ligand>
</feature>
<dbReference type="PANTHER" id="PTHR11904:SF9">
    <property type="entry name" value="PURINE NUCLEOSIDE PHOSPHORYLASE-RELATED"/>
    <property type="match status" value="1"/>
</dbReference>
<reference evidence="10" key="1">
    <citation type="submission" date="2020-08" db="EMBL/GenBank/DDBJ databases">
        <title>Genome public.</title>
        <authorList>
            <person name="Liu C."/>
            <person name="Sun Q."/>
        </authorList>
    </citation>
    <scope>NUCLEOTIDE SEQUENCE</scope>
    <source>
        <strain evidence="10">NSJ-55</strain>
    </source>
</reference>
<keyword evidence="4 7" id="KW-0328">Glycosyltransferase</keyword>
<dbReference type="InterPro" id="IPR011268">
    <property type="entry name" value="Purine_phosphorylase"/>
</dbReference>
<dbReference type="CDD" id="cd09009">
    <property type="entry name" value="PNP-EcPNPII_like"/>
    <property type="match status" value="1"/>
</dbReference>
<feature type="binding site" evidence="8">
    <location>
        <position position="213"/>
    </location>
    <ligand>
        <name>phosphate</name>
        <dbReference type="ChEBI" id="CHEBI:43474"/>
    </ligand>
</feature>
<evidence type="ECO:0000256" key="8">
    <source>
        <dbReference type="PIRSR" id="PIRSR000477-2"/>
    </source>
</evidence>
<comment type="similarity">
    <text evidence="3 7">Belongs to the PNP/MTAP phosphorylase family.</text>
</comment>
<feature type="domain" description="Nucleoside phosphorylase" evidence="9">
    <location>
        <begin position="25"/>
        <end position="270"/>
    </location>
</feature>
<dbReference type="NCBIfam" id="TIGR01697">
    <property type="entry name" value="PNPH-PUNA-XAPA"/>
    <property type="match status" value="1"/>
</dbReference>
<evidence type="ECO:0000256" key="1">
    <source>
        <dbReference type="ARBA" id="ARBA00002678"/>
    </source>
</evidence>
<feature type="binding site" evidence="8">
    <location>
        <position position="236"/>
    </location>
    <ligand>
        <name>a purine D-ribonucleoside</name>
        <dbReference type="ChEBI" id="CHEBI:142355"/>
    </ligand>
</feature>
<comment type="function">
    <text evidence="1">The purine nucleoside phosphorylases catalyze the phosphorolytic breakdown of the N-glycosidic bond in the beta-(deoxy)ribonucleoside molecules, with the formation of the corresponding free purine bases and pentose-1-phosphate. Cleaves guanosine, inosine, 2'-deoxyguanosine and 2'-deoxyinosine.</text>
</comment>
<dbReference type="PIRSF" id="PIRSF000477">
    <property type="entry name" value="PurNPase"/>
    <property type="match status" value="1"/>
</dbReference>
<sequence length="278" mass="30566">MSRQYGRIKRCYEYCRTITDFKPEIGLILGSGLGGYAKNMEVVCEIPYGHIPDFPVSTVQGHDGKFLLGYIGNVPAMVMKGRVHYYEGYAMEDVVLPVRLMKMMGIEVLFLTNAAGGINPDFQTGDFMIITDQISSFVPSPLIGENIEELGERFPDMTQIYDKRLQNIISRTAAEEGISIQKGVYVQTSGPNFESPAEIKMFAAVGADAVGMSTACEAVAARHANIRVCAVSCISNMASGISKEELSHLDVQAVADKRAKEFERLVTKSILKMHMGED</sequence>
<evidence type="ECO:0000259" key="9">
    <source>
        <dbReference type="Pfam" id="PF01048"/>
    </source>
</evidence>
<proteinExistence type="inferred from homology"/>